<dbReference type="OMA" id="HACELYK"/>
<proteinExistence type="predicted"/>
<evidence type="ECO:0000313" key="4">
    <source>
        <dbReference type="Proteomes" id="UP000068832"/>
    </source>
</evidence>
<reference evidence="1 3" key="1">
    <citation type="journal article" date="2014" name="J. Bacteriol.">
        <title>Role of an Archaeal PitA Transporter in the Copper and Arsenic Resistance of Metallosphaera sedula, an Extreme Thermoacidophile.</title>
        <authorList>
            <person name="McCarthy S."/>
            <person name="Ai C."/>
            <person name="Wheaton G."/>
            <person name="Tevatia R."/>
            <person name="Eckrich V."/>
            <person name="Kelly R."/>
            <person name="Blum P."/>
        </authorList>
    </citation>
    <scope>NUCLEOTIDE SEQUENCE [LARGE SCALE GENOMIC DNA]</scope>
    <source>
        <strain evidence="1 3">CuR1</strain>
    </source>
</reference>
<protein>
    <submittedName>
        <fullName evidence="1">Uncharacterized protein</fullName>
    </submittedName>
</protein>
<accession>A0A088E8N8</accession>
<organism evidence="1 3">
    <name type="scientific">Metallosphaera sedula</name>
    <dbReference type="NCBI Taxonomy" id="43687"/>
    <lineage>
        <taxon>Archaea</taxon>
        <taxon>Thermoproteota</taxon>
        <taxon>Thermoprotei</taxon>
        <taxon>Sulfolobales</taxon>
        <taxon>Sulfolobaceae</taxon>
        <taxon>Metallosphaera</taxon>
    </lineage>
</organism>
<dbReference type="GeneID" id="91756812"/>
<dbReference type="RefSeq" id="WP_012022187.1">
    <property type="nucleotide sequence ID" value="NZ_AP019770.1"/>
</dbReference>
<evidence type="ECO:0000313" key="3">
    <source>
        <dbReference type="Proteomes" id="UP000029084"/>
    </source>
</evidence>
<dbReference type="PATRIC" id="fig|43687.5.peg.2421"/>
<dbReference type="EMBL" id="CP012172">
    <property type="protein sequence ID" value="AKV75173.1"/>
    <property type="molecule type" value="Genomic_DNA"/>
</dbReference>
<gene>
    <name evidence="1" type="ORF">HA72_2262</name>
    <name evidence="2" type="ORF">MsedA_2318</name>
</gene>
<reference evidence="2 4" key="2">
    <citation type="journal article" date="2015" name="Genome Announc.">
        <title>Complete Genome Sequences of Evolved Arsenate-Resistant Metallosphaera sedula Strains.</title>
        <authorList>
            <person name="Ai C."/>
            <person name="McCarthy S."/>
            <person name="Schackwitz W."/>
            <person name="Martin J."/>
            <person name="Lipzen A."/>
            <person name="Blum P."/>
        </authorList>
    </citation>
    <scope>NUCLEOTIDE SEQUENCE [LARGE SCALE GENOMIC DNA]</scope>
    <source>
        <strain evidence="2 4">ARS50-1</strain>
    </source>
</reference>
<dbReference type="EMBL" id="CP008822">
    <property type="protein sequence ID" value="AIM28383.1"/>
    <property type="molecule type" value="Genomic_DNA"/>
</dbReference>
<evidence type="ECO:0000313" key="1">
    <source>
        <dbReference type="EMBL" id="AIM28383.1"/>
    </source>
</evidence>
<name>A0A088E8N8_9CREN</name>
<dbReference type="Proteomes" id="UP000068832">
    <property type="component" value="Chromosome"/>
</dbReference>
<dbReference type="Proteomes" id="UP000029084">
    <property type="component" value="Chromosome"/>
</dbReference>
<sequence>MEILELTVGNGLDVRSLIKYDENCVTQVVLRLPPVSVIRQACYIFFNGKYKTKIRDKTLYFLTLLNSTDQLSIAMRNTVPKDYEGIAYLIKCCKSDIITDQLKISSNQERISLSMNAVLSLG</sequence>
<dbReference type="AlphaFoldDB" id="A0A088E8N8"/>
<dbReference type="OrthoDB" id="43379at2157"/>
<evidence type="ECO:0000313" key="2">
    <source>
        <dbReference type="EMBL" id="AKV75173.1"/>
    </source>
</evidence>